<comment type="caution">
    <text evidence="1">The sequence shown here is derived from an EMBL/GenBank/DDBJ whole genome shotgun (WGS) entry which is preliminary data.</text>
</comment>
<keyword evidence="2" id="KW-1185">Reference proteome</keyword>
<evidence type="ECO:0000313" key="2">
    <source>
        <dbReference type="Proteomes" id="UP000309668"/>
    </source>
</evidence>
<reference evidence="1 2" key="1">
    <citation type="submission" date="2019-05" db="EMBL/GenBank/DDBJ databases">
        <title>Erythrobacter marisflavi sp. nov., isolated from isolated from water of an estuary environment.</title>
        <authorList>
            <person name="Yoon J.-H."/>
        </authorList>
    </citation>
    <scope>NUCLEOTIDE SEQUENCE [LARGE SCALE GENOMIC DNA]</scope>
    <source>
        <strain evidence="1 2">KEM-5</strain>
    </source>
</reference>
<proteinExistence type="predicted"/>
<dbReference type="OrthoDB" id="9806524at2"/>
<dbReference type="Proteomes" id="UP000309668">
    <property type="component" value="Unassembled WGS sequence"/>
</dbReference>
<dbReference type="AlphaFoldDB" id="A0A5S3P9N7"/>
<dbReference type="RefSeq" id="WP_138615717.1">
    <property type="nucleotide sequence ID" value="NZ_VCAO01000001.1"/>
</dbReference>
<dbReference type="InterPro" id="IPR010836">
    <property type="entry name" value="SapC"/>
</dbReference>
<dbReference type="Pfam" id="PF07277">
    <property type="entry name" value="SapC"/>
    <property type="match status" value="1"/>
</dbReference>
<accession>A0A5S3P9N7</accession>
<gene>
    <name evidence="1" type="ORF">FEV51_02925</name>
</gene>
<dbReference type="EMBL" id="VCAO01000001">
    <property type="protein sequence ID" value="TMM50158.1"/>
    <property type="molecule type" value="Genomic_DNA"/>
</dbReference>
<sequence length="267" mass="29936">MASAPQPNLPLFYNDLMPLNSKDHTKYHTKSVDKAPWLAKQHAIPLTVDEFVQAQRNFPIVFSSGEQPLPLALMGLNEGVNTFVDDDGKMPEAAYLPAYIRRYPFMLAKLKPDAEDLSLCFDPTADSVGEFKDGDALFNDAGETTDATKSVLEFCEQFEHAGRRTQTFIEELQKHDLLMDGEVAIQQDGTEQPFVYRGFKMVNQEKLREMRGDQLRTWEQNGLLMLIHAHLFSLDMMRNIFGRQVQQGKAPQAAPAASAVDAPATDA</sequence>
<organism evidence="1 2">
    <name type="scientific">Qipengyuania marisflavi</name>
    <dbReference type="NCBI Taxonomy" id="2486356"/>
    <lineage>
        <taxon>Bacteria</taxon>
        <taxon>Pseudomonadati</taxon>
        <taxon>Pseudomonadota</taxon>
        <taxon>Alphaproteobacteria</taxon>
        <taxon>Sphingomonadales</taxon>
        <taxon>Erythrobacteraceae</taxon>
        <taxon>Qipengyuania</taxon>
    </lineage>
</organism>
<name>A0A5S3P9N7_9SPHN</name>
<protein>
    <submittedName>
        <fullName evidence="1">SapC family protein</fullName>
    </submittedName>
</protein>
<evidence type="ECO:0000313" key="1">
    <source>
        <dbReference type="EMBL" id="TMM50158.1"/>
    </source>
</evidence>